<keyword evidence="3" id="KW-1003">Cell membrane</keyword>
<name>A0A8J4EDV3_9ACTN</name>
<evidence type="ECO:0000259" key="8">
    <source>
        <dbReference type="PROSITE" id="PS50928"/>
    </source>
</evidence>
<feature type="transmembrane region" description="Helical" evidence="7">
    <location>
        <begin position="238"/>
        <end position="257"/>
    </location>
</feature>
<dbReference type="GO" id="GO:0055085">
    <property type="term" value="P:transmembrane transport"/>
    <property type="evidence" value="ECO:0007669"/>
    <property type="project" value="InterPro"/>
</dbReference>
<dbReference type="EMBL" id="BOPH01000039">
    <property type="protein sequence ID" value="GIJ68367.1"/>
    <property type="molecule type" value="Genomic_DNA"/>
</dbReference>
<keyword evidence="2 7" id="KW-0813">Transport</keyword>
<comment type="caution">
    <text evidence="9">The sequence shown here is derived from an EMBL/GenBank/DDBJ whole genome shotgun (WGS) entry which is preliminary data.</text>
</comment>
<dbReference type="InterPro" id="IPR000515">
    <property type="entry name" value="MetI-like"/>
</dbReference>
<sequence length="272" mass="29440">MRRRTGTYLAAAVFALPFLFPFYLLLRNAFMTQAELGALDWSWWPSSPSLQGFRDAFSNDSVPLGRALVNSTIVAVVSAPLSTLFASMCGYALARIRIPLTRPVFALVIVTLMVPGAATFVPTFVVVGSMGGVNTLWGLIVPGLFNAFAVLLFRAFYLRFPQEVEDAGRVDGLGPLGVYTRLALPNSGGLLAALGVLSFIEHWNSFLWPLVIGQDPAYWTVQVAMSTNLTSQTINMPALFASAVVSVIPLAVVFLLAQRYIVRGVMMTGIKG</sequence>
<dbReference type="PANTHER" id="PTHR43744:SF12">
    <property type="entry name" value="ABC TRANSPORTER PERMEASE PROTEIN MG189-RELATED"/>
    <property type="match status" value="1"/>
</dbReference>
<feature type="transmembrane region" description="Helical" evidence="7">
    <location>
        <begin position="67"/>
        <end position="93"/>
    </location>
</feature>
<evidence type="ECO:0000256" key="7">
    <source>
        <dbReference type="RuleBase" id="RU363032"/>
    </source>
</evidence>
<keyword evidence="4 7" id="KW-0812">Transmembrane</keyword>
<keyword evidence="5 7" id="KW-1133">Transmembrane helix</keyword>
<evidence type="ECO:0000256" key="5">
    <source>
        <dbReference type="ARBA" id="ARBA00022989"/>
    </source>
</evidence>
<dbReference type="RefSeq" id="WP_203928309.1">
    <property type="nucleotide sequence ID" value="NZ_BOPH01000039.1"/>
</dbReference>
<comment type="subcellular location">
    <subcellularLocation>
        <location evidence="1 7">Cell membrane</location>
        <topology evidence="1 7">Multi-pass membrane protein</topology>
    </subcellularLocation>
</comment>
<evidence type="ECO:0000256" key="4">
    <source>
        <dbReference type="ARBA" id="ARBA00022692"/>
    </source>
</evidence>
<feature type="transmembrane region" description="Helical" evidence="7">
    <location>
        <begin position="178"/>
        <end position="200"/>
    </location>
</feature>
<comment type="similarity">
    <text evidence="7">Belongs to the binding-protein-dependent transport system permease family.</text>
</comment>
<accession>A0A8J4EDV3</accession>
<dbReference type="Gene3D" id="1.10.3720.10">
    <property type="entry name" value="MetI-like"/>
    <property type="match status" value="1"/>
</dbReference>
<dbReference type="SUPFAM" id="SSF161098">
    <property type="entry name" value="MetI-like"/>
    <property type="match status" value="1"/>
</dbReference>
<evidence type="ECO:0000256" key="3">
    <source>
        <dbReference type="ARBA" id="ARBA00022475"/>
    </source>
</evidence>
<keyword evidence="10" id="KW-1185">Reference proteome</keyword>
<evidence type="ECO:0000313" key="9">
    <source>
        <dbReference type="EMBL" id="GIJ68367.1"/>
    </source>
</evidence>
<dbReference type="CDD" id="cd06261">
    <property type="entry name" value="TM_PBP2"/>
    <property type="match status" value="1"/>
</dbReference>
<feature type="transmembrane region" description="Helical" evidence="7">
    <location>
        <begin position="7"/>
        <end position="26"/>
    </location>
</feature>
<dbReference type="GO" id="GO:0005886">
    <property type="term" value="C:plasma membrane"/>
    <property type="evidence" value="ECO:0007669"/>
    <property type="project" value="UniProtKB-SubCell"/>
</dbReference>
<dbReference type="Pfam" id="PF00528">
    <property type="entry name" value="BPD_transp_1"/>
    <property type="match status" value="1"/>
</dbReference>
<proteinExistence type="inferred from homology"/>
<organism evidence="9 10">
    <name type="scientific">Virgisporangium ochraceum</name>
    <dbReference type="NCBI Taxonomy" id="65505"/>
    <lineage>
        <taxon>Bacteria</taxon>
        <taxon>Bacillati</taxon>
        <taxon>Actinomycetota</taxon>
        <taxon>Actinomycetes</taxon>
        <taxon>Micromonosporales</taxon>
        <taxon>Micromonosporaceae</taxon>
        <taxon>Virgisporangium</taxon>
    </lineage>
</organism>
<feature type="transmembrane region" description="Helical" evidence="7">
    <location>
        <begin position="105"/>
        <end position="130"/>
    </location>
</feature>
<protein>
    <submittedName>
        <fullName evidence="9">Sugar ABC transporter permease</fullName>
    </submittedName>
</protein>
<dbReference type="PROSITE" id="PS50928">
    <property type="entry name" value="ABC_TM1"/>
    <property type="match status" value="1"/>
</dbReference>
<gene>
    <name evidence="9" type="ORF">Voc01_032840</name>
</gene>
<evidence type="ECO:0000256" key="1">
    <source>
        <dbReference type="ARBA" id="ARBA00004651"/>
    </source>
</evidence>
<dbReference type="AlphaFoldDB" id="A0A8J4EDV3"/>
<feature type="domain" description="ABC transmembrane type-1" evidence="8">
    <location>
        <begin position="68"/>
        <end position="257"/>
    </location>
</feature>
<evidence type="ECO:0000313" key="10">
    <source>
        <dbReference type="Proteomes" id="UP000635606"/>
    </source>
</evidence>
<reference evidence="9" key="1">
    <citation type="submission" date="2021-01" db="EMBL/GenBank/DDBJ databases">
        <title>Whole genome shotgun sequence of Virgisporangium ochraceum NBRC 16418.</title>
        <authorList>
            <person name="Komaki H."/>
            <person name="Tamura T."/>
        </authorList>
    </citation>
    <scope>NUCLEOTIDE SEQUENCE</scope>
    <source>
        <strain evidence="9">NBRC 16418</strain>
    </source>
</reference>
<dbReference type="Proteomes" id="UP000635606">
    <property type="component" value="Unassembled WGS sequence"/>
</dbReference>
<dbReference type="InterPro" id="IPR035906">
    <property type="entry name" value="MetI-like_sf"/>
</dbReference>
<dbReference type="PANTHER" id="PTHR43744">
    <property type="entry name" value="ABC TRANSPORTER PERMEASE PROTEIN MG189-RELATED-RELATED"/>
    <property type="match status" value="1"/>
</dbReference>
<evidence type="ECO:0000256" key="6">
    <source>
        <dbReference type="ARBA" id="ARBA00023136"/>
    </source>
</evidence>
<keyword evidence="6 7" id="KW-0472">Membrane</keyword>
<evidence type="ECO:0000256" key="2">
    <source>
        <dbReference type="ARBA" id="ARBA00022448"/>
    </source>
</evidence>
<feature type="transmembrane region" description="Helical" evidence="7">
    <location>
        <begin position="136"/>
        <end position="157"/>
    </location>
</feature>